<dbReference type="Pfam" id="PF04506">
    <property type="entry name" value="Rft-1"/>
    <property type="match status" value="1"/>
</dbReference>
<evidence type="ECO:0000256" key="2">
    <source>
        <dbReference type="ARBA" id="ARBA00004922"/>
    </source>
</evidence>
<feature type="transmembrane region" description="Helical" evidence="10">
    <location>
        <begin position="161"/>
        <end position="182"/>
    </location>
</feature>
<evidence type="ECO:0000256" key="4">
    <source>
        <dbReference type="ARBA" id="ARBA00022692"/>
    </source>
</evidence>
<keyword evidence="10" id="KW-0813">Transport</keyword>
<feature type="transmembrane region" description="Helical" evidence="10">
    <location>
        <begin position="394"/>
        <end position="418"/>
    </location>
</feature>
<evidence type="ECO:0000256" key="5">
    <source>
        <dbReference type="ARBA" id="ARBA00022824"/>
    </source>
</evidence>
<feature type="transmembrane region" description="Helical" evidence="10">
    <location>
        <begin position="90"/>
        <end position="115"/>
    </location>
</feature>
<keyword evidence="5 10" id="KW-0256">Endoplasmic reticulum</keyword>
<feature type="transmembrane region" description="Helical" evidence="10">
    <location>
        <begin position="127"/>
        <end position="149"/>
    </location>
</feature>
<dbReference type="PANTHER" id="PTHR13117:SF5">
    <property type="entry name" value="PROTEIN RFT1 HOMOLOG"/>
    <property type="match status" value="1"/>
</dbReference>
<comment type="subcellular location">
    <subcellularLocation>
        <location evidence="1 10">Endoplasmic reticulum membrane</location>
        <topology evidence="1 10">Multi-pass membrane protein</topology>
    </subcellularLocation>
</comment>
<dbReference type="InterPro" id="IPR007594">
    <property type="entry name" value="RFT1"/>
</dbReference>
<keyword evidence="6 10" id="KW-1133">Transmembrane helix</keyword>
<gene>
    <name evidence="11" type="ORF">BD311DRAFT_806306</name>
</gene>
<dbReference type="EMBL" id="ML143414">
    <property type="protein sequence ID" value="TBU29309.1"/>
    <property type="molecule type" value="Genomic_DNA"/>
</dbReference>
<sequence>MATQRAPSLLSASLASGSSLVLLQLFSRVVTFVLNQALVRLVSPQVFGTTSIQFELLLSTILFLSREGVRNALLRASSQNPSDRDTTSPLVTNISLLPIALGIPTAIGSALVYLGSSSSTTSSQPRFQISVLLYVLAAFFELLSEPLYIRTQNELRFHVRVRAEGTAVMLKTIVTFLVLVAAPEDYALVAFALGQTAYGLTMLISFLIACRDNLDLAPKQVAITVKDQYVCLSSSPAFSVTENLVSTEKRYFDPALFNLSVAMTGQSLVKHFLTEGDKFLVSRLSPLADQGGYAVAANYGSLVARIVFQPIEETARVFFSKTLASPVPPSPDPKSNHSAKHKEYLQTASAVLTTLLLVFTHLLLLLITFAPPYLPLALSLALPRKYLSTSAPRILAVYVYYIPAMAYNGVLEAFLASAASPSDLRAQARWLLVFSALFVAAAVGLARSAGLGDAGLVWANVGNLALRAAYAWAFARRFFVERGAGDALGLRRVVPPAPVLAAFAAAGLAVRVSARAYQDAPVNVFAQRGHVAVGVVGVLGCLTTCVVCERRSVMRLVDSLRKAR</sequence>
<comment type="similarity">
    <text evidence="3 10">Belongs to the RFT1 family.</text>
</comment>
<feature type="transmembrane region" description="Helical" evidence="10">
    <location>
        <begin position="188"/>
        <end position="210"/>
    </location>
</feature>
<dbReference type="GO" id="GO:0034203">
    <property type="term" value="P:glycolipid translocation"/>
    <property type="evidence" value="ECO:0007669"/>
    <property type="project" value="TreeGrafter"/>
</dbReference>
<evidence type="ECO:0000256" key="8">
    <source>
        <dbReference type="ARBA" id="ARBA00044793"/>
    </source>
</evidence>
<evidence type="ECO:0000256" key="10">
    <source>
        <dbReference type="RuleBase" id="RU365067"/>
    </source>
</evidence>
<feature type="transmembrane region" description="Helical" evidence="10">
    <location>
        <begin position="455"/>
        <end position="475"/>
    </location>
</feature>
<dbReference type="PANTHER" id="PTHR13117">
    <property type="entry name" value="ENDOPLASMIC RETICULUM MULTISPAN TRANSMEMBRANE PROTEIN-RELATED"/>
    <property type="match status" value="1"/>
</dbReference>
<protein>
    <recommendedName>
        <fullName evidence="8 10">Man(5)GlcNAc(2)-PP-dolichol translocation protein RFT1</fullName>
    </recommendedName>
</protein>
<reference evidence="11" key="1">
    <citation type="submission" date="2019-01" db="EMBL/GenBank/DDBJ databases">
        <title>Draft genome sequences of three monokaryotic isolates of the white-rot basidiomycete fungus Dichomitus squalens.</title>
        <authorList>
            <consortium name="DOE Joint Genome Institute"/>
            <person name="Lopez S.C."/>
            <person name="Andreopoulos B."/>
            <person name="Pangilinan J."/>
            <person name="Lipzen A."/>
            <person name="Riley R."/>
            <person name="Ahrendt S."/>
            <person name="Ng V."/>
            <person name="Barry K."/>
            <person name="Daum C."/>
            <person name="Grigoriev I.V."/>
            <person name="Hilden K.S."/>
            <person name="Makela M.R."/>
            <person name="de Vries R.P."/>
        </authorList>
    </citation>
    <scope>NUCLEOTIDE SEQUENCE [LARGE SCALE GENOMIC DNA]</scope>
    <source>
        <strain evidence="11">OM18370.1</strain>
    </source>
</reference>
<dbReference type="OrthoDB" id="9979195at2759"/>
<proteinExistence type="inferred from homology"/>
<evidence type="ECO:0000256" key="3">
    <source>
        <dbReference type="ARBA" id="ARBA00010288"/>
    </source>
</evidence>
<dbReference type="GO" id="GO:0005789">
    <property type="term" value="C:endoplasmic reticulum membrane"/>
    <property type="evidence" value="ECO:0007669"/>
    <property type="project" value="UniProtKB-SubCell"/>
</dbReference>
<keyword evidence="7 10" id="KW-0472">Membrane</keyword>
<evidence type="ECO:0000313" key="11">
    <source>
        <dbReference type="EMBL" id="TBU29309.1"/>
    </source>
</evidence>
<organism evidence="11">
    <name type="scientific">Dichomitus squalens</name>
    <dbReference type="NCBI Taxonomy" id="114155"/>
    <lineage>
        <taxon>Eukaryota</taxon>
        <taxon>Fungi</taxon>
        <taxon>Dikarya</taxon>
        <taxon>Basidiomycota</taxon>
        <taxon>Agaricomycotina</taxon>
        <taxon>Agaricomycetes</taxon>
        <taxon>Polyporales</taxon>
        <taxon>Polyporaceae</taxon>
        <taxon>Dichomitus</taxon>
    </lineage>
</organism>
<dbReference type="Proteomes" id="UP000292957">
    <property type="component" value="Unassembled WGS sequence"/>
</dbReference>
<comment type="function">
    <text evidence="9 10">Intramembrane glycolipid transporter that operates in the biosynthetic pathway of dolichol-linked oligosaccharides, the glycan precursors employed in protein asparagine (N)-glycosylation. The sequential addition of sugars to dolichol pyrophosphate produces dolichol-linked oligosaccharides containing fourteen sugars, including two GlcNAcs, nine mannoses and three glucoses. Once assembled, the oligosaccharide is transferred from the lipid to nascent proteins by oligosaccharyltransferases. The assembly of dolichol-linked oligosaccharides begins on the cytosolic side of the endoplasmic reticulum membrane and finishes in its lumen. RFT1 could mediate the translocation of the cytosolically oriented intermediate DolPP-GlcNAc2Man5, produced by ALG11, into the ER lumen where dolichol-linked oligosaccharides assembly continues. However, the intramembrane lipid transporter activity could not be confirmed in vitro.</text>
</comment>
<name>A0A4Q9MNS1_9APHY</name>
<feature type="transmembrane region" description="Helical" evidence="10">
    <location>
        <begin position="529"/>
        <end position="548"/>
    </location>
</feature>
<feature type="transmembrane region" description="Helical" evidence="10">
    <location>
        <begin position="430"/>
        <end position="449"/>
    </location>
</feature>
<feature type="transmembrane region" description="Helical" evidence="10">
    <location>
        <begin position="350"/>
        <end position="374"/>
    </location>
</feature>
<keyword evidence="4 10" id="KW-0812">Transmembrane</keyword>
<evidence type="ECO:0000256" key="7">
    <source>
        <dbReference type="ARBA" id="ARBA00023136"/>
    </source>
</evidence>
<evidence type="ECO:0000256" key="9">
    <source>
        <dbReference type="ARBA" id="ARBA00045912"/>
    </source>
</evidence>
<feature type="transmembrane region" description="Helical" evidence="10">
    <location>
        <begin position="496"/>
        <end position="517"/>
    </location>
</feature>
<dbReference type="AlphaFoldDB" id="A0A4Q9MNS1"/>
<comment type="pathway">
    <text evidence="2">Protein modification; protein glycosylation.</text>
</comment>
<evidence type="ECO:0000256" key="1">
    <source>
        <dbReference type="ARBA" id="ARBA00004477"/>
    </source>
</evidence>
<dbReference type="GO" id="GO:0006488">
    <property type="term" value="P:dolichol-linked oligosaccharide biosynthetic process"/>
    <property type="evidence" value="ECO:0007669"/>
    <property type="project" value="InterPro"/>
</dbReference>
<accession>A0A4Q9MNS1</accession>
<evidence type="ECO:0000256" key="6">
    <source>
        <dbReference type="ARBA" id="ARBA00022989"/>
    </source>
</evidence>